<organism evidence="2 3">
    <name type="scientific">Marivivens donghaensis</name>
    <dbReference type="NCBI Taxonomy" id="1699413"/>
    <lineage>
        <taxon>Bacteria</taxon>
        <taxon>Pseudomonadati</taxon>
        <taxon>Pseudomonadota</taxon>
        <taxon>Alphaproteobacteria</taxon>
        <taxon>Rhodobacterales</taxon>
        <taxon>Paracoccaceae</taxon>
        <taxon>Marivivens group</taxon>
        <taxon>Marivivens</taxon>
    </lineage>
</organism>
<sequence>MKKYIADNRRKIQLAINSQFGRLQPNILANSVPKSGTHLLKAILEGNGYKFVGHYNDQECGHLDISQERNRYFSTAHLNTATSTRGTRLLVYRDPADVALSMAIYLRNRWYHPQHKKFSSIPLADCVDLVFHGTQGLRPLWETYENKFKWANSVDAIGFDFSFLKSEPDKIFRVIGDNDVDLFAINRSINRWNPTKRSKRDPHEDELKREAQKSQKSSVIKCFDIYKKMTDRLSA</sequence>
<accession>A0ABX0W148</accession>
<dbReference type="InterPro" id="IPR027417">
    <property type="entry name" value="P-loop_NTPase"/>
</dbReference>
<reference evidence="2 3" key="1">
    <citation type="submission" date="2020-03" db="EMBL/GenBank/DDBJ databases">
        <title>Bacterial isolates of synthetic phycosphere.</title>
        <authorList>
            <person name="Fu H."/>
            <person name="Moran M.A."/>
        </authorList>
    </citation>
    <scope>NUCLEOTIDE SEQUENCE [LARGE SCALE GENOMIC DNA]</scope>
    <source>
        <strain evidence="2 3">HF1</strain>
    </source>
</reference>
<proteinExistence type="predicted"/>
<name>A0ABX0W148_9RHOB</name>
<dbReference type="EMBL" id="JAATOP010000019">
    <property type="protein sequence ID" value="NIY74009.1"/>
    <property type="molecule type" value="Genomic_DNA"/>
</dbReference>
<dbReference type="Gene3D" id="3.40.50.300">
    <property type="entry name" value="P-loop containing nucleotide triphosphate hydrolases"/>
    <property type="match status" value="1"/>
</dbReference>
<evidence type="ECO:0008006" key="4">
    <source>
        <dbReference type="Google" id="ProtNLM"/>
    </source>
</evidence>
<keyword evidence="3" id="KW-1185">Reference proteome</keyword>
<protein>
    <recommendedName>
        <fullName evidence="4">Sulfotransferase domain-containing protein</fullName>
    </recommendedName>
</protein>
<evidence type="ECO:0000256" key="1">
    <source>
        <dbReference type="SAM" id="MobiDB-lite"/>
    </source>
</evidence>
<evidence type="ECO:0000313" key="3">
    <source>
        <dbReference type="Proteomes" id="UP000709466"/>
    </source>
</evidence>
<dbReference type="SUPFAM" id="SSF52540">
    <property type="entry name" value="P-loop containing nucleoside triphosphate hydrolases"/>
    <property type="match status" value="1"/>
</dbReference>
<comment type="caution">
    <text evidence="2">The sequence shown here is derived from an EMBL/GenBank/DDBJ whole genome shotgun (WGS) entry which is preliminary data.</text>
</comment>
<dbReference type="Proteomes" id="UP000709466">
    <property type="component" value="Unassembled WGS sequence"/>
</dbReference>
<evidence type="ECO:0000313" key="2">
    <source>
        <dbReference type="EMBL" id="NIY74009.1"/>
    </source>
</evidence>
<gene>
    <name evidence="2" type="ORF">HCZ30_16410</name>
</gene>
<feature type="region of interest" description="Disordered" evidence="1">
    <location>
        <begin position="194"/>
        <end position="217"/>
    </location>
</feature>
<feature type="compositionally biased region" description="Basic and acidic residues" evidence="1">
    <location>
        <begin position="201"/>
        <end position="213"/>
    </location>
</feature>
<dbReference type="RefSeq" id="WP_167639394.1">
    <property type="nucleotide sequence ID" value="NZ_JAATOP010000019.1"/>
</dbReference>